<dbReference type="RefSeq" id="WP_353714606.1">
    <property type="nucleotide sequence ID" value="NZ_CP159307.1"/>
</dbReference>
<proteinExistence type="inferred from homology"/>
<keyword evidence="3 4" id="KW-0732">Signal</keyword>
<comment type="function">
    <text evidence="4">Involved in the system for phosphate transport across the cytoplasmic membrane.</text>
</comment>
<dbReference type="PANTHER" id="PTHR30570:SF1">
    <property type="entry name" value="PHOSPHATE-BINDING PROTEIN PSTS"/>
    <property type="match status" value="1"/>
</dbReference>
<reference evidence="6" key="1">
    <citation type="submission" date="2024-06" db="EMBL/GenBank/DDBJ databases">
        <title>A Novel Isolate, Dehalogenimonas sp. Strain 4OHTPN, Dechlorinates Aromatic 4 Hydroxy chlorothalonil by a Novel Reductive Dehalogenase.</title>
        <authorList>
            <person name="Liu G."/>
        </authorList>
    </citation>
    <scope>NUCLEOTIDE SEQUENCE</scope>
    <source>
        <strain evidence="6">4OHTPN</strain>
    </source>
</reference>
<evidence type="ECO:0000256" key="1">
    <source>
        <dbReference type="ARBA" id="ARBA00008725"/>
    </source>
</evidence>
<dbReference type="InterPro" id="IPR024370">
    <property type="entry name" value="PBP_domain"/>
</dbReference>
<dbReference type="PANTHER" id="PTHR30570">
    <property type="entry name" value="PERIPLASMIC PHOSPHATE BINDING COMPONENT OF PHOSPHATE ABC TRANSPORTER"/>
    <property type="match status" value="1"/>
</dbReference>
<feature type="chain" id="PRO_5043112614" description="Phosphate-binding protein" evidence="4">
    <location>
        <begin position="28"/>
        <end position="306"/>
    </location>
</feature>
<dbReference type="GO" id="GO:0042301">
    <property type="term" value="F:phosphate ion binding"/>
    <property type="evidence" value="ECO:0007669"/>
    <property type="project" value="UniProtKB-UniRule"/>
</dbReference>
<accession>A0AAU8G913</accession>
<name>A0AAU8G913_9CHLR</name>
<feature type="signal peptide" evidence="4">
    <location>
        <begin position="1"/>
        <end position="27"/>
    </location>
</feature>
<evidence type="ECO:0000256" key="2">
    <source>
        <dbReference type="ARBA" id="ARBA00022448"/>
    </source>
</evidence>
<dbReference type="InterPro" id="IPR050811">
    <property type="entry name" value="Phosphate_ABC_transporter"/>
</dbReference>
<dbReference type="Pfam" id="PF12849">
    <property type="entry name" value="PBP_like_2"/>
    <property type="match status" value="1"/>
</dbReference>
<dbReference type="CDD" id="cd13566">
    <property type="entry name" value="PBP2_phosphate"/>
    <property type="match status" value="1"/>
</dbReference>
<dbReference type="EMBL" id="CP159307">
    <property type="protein sequence ID" value="XCH33365.1"/>
    <property type="molecule type" value="Genomic_DNA"/>
</dbReference>
<dbReference type="NCBIfam" id="TIGR02136">
    <property type="entry name" value="ptsS_2"/>
    <property type="match status" value="1"/>
</dbReference>
<evidence type="ECO:0000313" key="6">
    <source>
        <dbReference type="EMBL" id="XCH33365.1"/>
    </source>
</evidence>
<dbReference type="Gene3D" id="3.40.190.10">
    <property type="entry name" value="Periplasmic binding protein-like II"/>
    <property type="match status" value="2"/>
</dbReference>
<keyword evidence="2 4" id="KW-0813">Transport</keyword>
<organism evidence="6">
    <name type="scientific">Dehalogenimonas sp. 4OHTPN</name>
    <dbReference type="NCBI Taxonomy" id="3166643"/>
    <lineage>
        <taxon>Bacteria</taxon>
        <taxon>Bacillati</taxon>
        <taxon>Chloroflexota</taxon>
        <taxon>Dehalococcoidia</taxon>
        <taxon>Dehalococcoidales</taxon>
        <taxon>Dehalococcoidaceae</taxon>
        <taxon>Dehalogenimonas</taxon>
    </lineage>
</organism>
<dbReference type="InterPro" id="IPR011862">
    <property type="entry name" value="Phos-bd"/>
</dbReference>
<gene>
    <name evidence="6" type="ORF">ABV300_00375</name>
</gene>
<protein>
    <recommendedName>
        <fullName evidence="4">Phosphate-binding protein</fullName>
    </recommendedName>
</protein>
<dbReference type="AlphaFoldDB" id="A0AAU8G913"/>
<dbReference type="GO" id="GO:0006817">
    <property type="term" value="P:phosphate ion transport"/>
    <property type="evidence" value="ECO:0007669"/>
    <property type="project" value="UniProtKB-UniRule"/>
</dbReference>
<dbReference type="PROSITE" id="PS51257">
    <property type="entry name" value="PROKAR_LIPOPROTEIN"/>
    <property type="match status" value="1"/>
</dbReference>
<evidence type="ECO:0000256" key="4">
    <source>
        <dbReference type="RuleBase" id="RU367119"/>
    </source>
</evidence>
<evidence type="ECO:0000259" key="5">
    <source>
        <dbReference type="Pfam" id="PF12849"/>
    </source>
</evidence>
<dbReference type="SUPFAM" id="SSF53850">
    <property type="entry name" value="Periplasmic binding protein-like II"/>
    <property type="match status" value="1"/>
</dbReference>
<evidence type="ECO:0000256" key="3">
    <source>
        <dbReference type="ARBA" id="ARBA00022729"/>
    </source>
</evidence>
<comment type="similarity">
    <text evidence="1 4">Belongs to the PstS family.</text>
</comment>
<feature type="domain" description="PBP" evidence="5">
    <location>
        <begin position="37"/>
        <end position="291"/>
    </location>
</feature>
<keyword evidence="4" id="KW-0592">Phosphate transport</keyword>
<sequence length="306" mass="32164">MKTTGFKKCIVLSLTLILALTVGLTGCGGDSGGGQTTAPGDTLSGTLDIIGSNTVTPVSTRWAEEFMKLHKNVNITVAGPGSSAGIAALINKTTTFAQSSRPIKQSEIDQAKANGVTVVETKVALDALSIVVHPSNPVSTLTIEQLSDIYTGKVTNWNQVGGNNAPIVILSRDTNSGTYAYFLEEVVQKLIAGKQDKTLQFSTRAQLLPSTEVGITQVAQNANAIFYSGLGYVTSAVKTLTIKKTAESPAVAPTLVTAKDGSYPISRYLYYYTAGEPTGLTKAFIDYALSAAGQKIVEEEGFVALK</sequence>